<dbReference type="AlphaFoldDB" id="A0A1B7N8I3"/>
<reference evidence="1 2" key="1">
    <citation type="submission" date="2016-06" db="EMBL/GenBank/DDBJ databases">
        <title>Comparative genomics of the ectomycorrhizal sister species Rhizopogon vinicolor and Rhizopogon vesiculosus (Basidiomycota: Boletales) reveals a divergence of the mating type B locus.</title>
        <authorList>
            <consortium name="DOE Joint Genome Institute"/>
            <person name="Mujic A.B."/>
            <person name="Kuo A."/>
            <person name="Tritt A."/>
            <person name="Lipzen A."/>
            <person name="Chen C."/>
            <person name="Johnson J."/>
            <person name="Sharma A."/>
            <person name="Barry K."/>
            <person name="Grigoriev I.V."/>
            <person name="Spatafora J.W."/>
        </authorList>
    </citation>
    <scope>NUCLEOTIDE SEQUENCE [LARGE SCALE GENOMIC DNA]</scope>
    <source>
        <strain evidence="1 2">AM-OR11-026</strain>
    </source>
</reference>
<name>A0A1B7N8I3_9AGAM</name>
<keyword evidence="2" id="KW-1185">Reference proteome</keyword>
<protein>
    <submittedName>
        <fullName evidence="1">Uncharacterized protein</fullName>
    </submittedName>
</protein>
<evidence type="ECO:0000313" key="2">
    <source>
        <dbReference type="Proteomes" id="UP000092154"/>
    </source>
</evidence>
<sequence length="162" mass="17777">MQPVDSDYEVVSNAIGLLGSLVTGGVDPEHPIQPVHSSFYEFLLDESRSKVFFIDVSKFAQSPSSGSGPSLSEPSALFSLLSKMLPSLPAHVAPSENLIKMSSLSFMAPVLFRTRSACLHYPVPWIFSSGCAPVFHRYLTYLPHHNTNQILPSRLDTESIKV</sequence>
<accession>A0A1B7N8I3</accession>
<gene>
    <name evidence="1" type="ORF">K503DRAFT_767908</name>
</gene>
<dbReference type="OrthoDB" id="10643455at2759"/>
<evidence type="ECO:0000313" key="1">
    <source>
        <dbReference type="EMBL" id="OAX41171.1"/>
    </source>
</evidence>
<proteinExistence type="predicted"/>
<organism evidence="1 2">
    <name type="scientific">Rhizopogon vinicolor AM-OR11-026</name>
    <dbReference type="NCBI Taxonomy" id="1314800"/>
    <lineage>
        <taxon>Eukaryota</taxon>
        <taxon>Fungi</taxon>
        <taxon>Dikarya</taxon>
        <taxon>Basidiomycota</taxon>
        <taxon>Agaricomycotina</taxon>
        <taxon>Agaricomycetes</taxon>
        <taxon>Agaricomycetidae</taxon>
        <taxon>Boletales</taxon>
        <taxon>Suillineae</taxon>
        <taxon>Rhizopogonaceae</taxon>
        <taxon>Rhizopogon</taxon>
    </lineage>
</organism>
<dbReference type="EMBL" id="KV448188">
    <property type="protein sequence ID" value="OAX41171.1"/>
    <property type="molecule type" value="Genomic_DNA"/>
</dbReference>
<dbReference type="InParanoid" id="A0A1B7N8I3"/>
<dbReference type="Proteomes" id="UP000092154">
    <property type="component" value="Unassembled WGS sequence"/>
</dbReference>